<name>A0A501WY50_9GAMM</name>
<feature type="domain" description="HPt" evidence="3">
    <location>
        <begin position="17"/>
        <end position="112"/>
    </location>
</feature>
<dbReference type="GO" id="GO:0000160">
    <property type="term" value="P:phosphorelay signal transduction system"/>
    <property type="evidence" value="ECO:0007669"/>
    <property type="project" value="UniProtKB-KW"/>
</dbReference>
<keyword evidence="2" id="KW-0597">Phosphoprotein</keyword>
<dbReference type="Pfam" id="PF01627">
    <property type="entry name" value="Hpt"/>
    <property type="match status" value="1"/>
</dbReference>
<dbReference type="SUPFAM" id="SSF47226">
    <property type="entry name" value="Histidine-containing phosphotransfer domain, HPT domain"/>
    <property type="match status" value="1"/>
</dbReference>
<evidence type="ECO:0000256" key="1">
    <source>
        <dbReference type="ARBA" id="ARBA00023012"/>
    </source>
</evidence>
<comment type="caution">
    <text evidence="4">The sequence shown here is derived from an EMBL/GenBank/DDBJ whole genome shotgun (WGS) entry which is preliminary data.</text>
</comment>
<protein>
    <recommendedName>
        <fullName evidence="3">HPt domain-containing protein</fullName>
    </recommendedName>
</protein>
<dbReference type="RefSeq" id="WP_140587990.1">
    <property type="nucleotide sequence ID" value="NZ_VFRR01000009.1"/>
</dbReference>
<dbReference type="AlphaFoldDB" id="A0A501WY50"/>
<organism evidence="4 5">
    <name type="scientific">Maribrevibacterium harenarium</name>
    <dbReference type="NCBI Taxonomy" id="2589817"/>
    <lineage>
        <taxon>Bacteria</taxon>
        <taxon>Pseudomonadati</taxon>
        <taxon>Pseudomonadota</taxon>
        <taxon>Gammaproteobacteria</taxon>
        <taxon>Oceanospirillales</taxon>
        <taxon>Oceanospirillaceae</taxon>
        <taxon>Maribrevibacterium</taxon>
    </lineage>
</organism>
<evidence type="ECO:0000256" key="2">
    <source>
        <dbReference type="PROSITE-ProRule" id="PRU00110"/>
    </source>
</evidence>
<evidence type="ECO:0000313" key="4">
    <source>
        <dbReference type="EMBL" id="TPE53460.1"/>
    </source>
</evidence>
<keyword evidence="5" id="KW-1185">Reference proteome</keyword>
<evidence type="ECO:0000259" key="3">
    <source>
        <dbReference type="PROSITE" id="PS50894"/>
    </source>
</evidence>
<proteinExistence type="predicted"/>
<evidence type="ECO:0000313" key="5">
    <source>
        <dbReference type="Proteomes" id="UP000315901"/>
    </source>
</evidence>
<dbReference type="EMBL" id="VFRR01000009">
    <property type="protein sequence ID" value="TPE53460.1"/>
    <property type="molecule type" value="Genomic_DNA"/>
</dbReference>
<gene>
    <name evidence="4" type="ORF">FJM67_06545</name>
</gene>
<feature type="modified residue" description="Phosphohistidine" evidence="2">
    <location>
        <position position="56"/>
    </location>
</feature>
<dbReference type="OrthoDB" id="9131849at2"/>
<accession>A0A501WY50</accession>
<dbReference type="PROSITE" id="PS50894">
    <property type="entry name" value="HPT"/>
    <property type="match status" value="1"/>
</dbReference>
<dbReference type="Proteomes" id="UP000315901">
    <property type="component" value="Unassembled WGS sequence"/>
</dbReference>
<sequence length="112" mass="11940">MALLDTAQLDTMSEIIGKETYRTIFQSYLADSAAKLAQLKEVVDAQDADHIEKLSHSLKSATSNLGMVDLAARFATMEQQGKAADVAGAQASLGGLDSLYQDSIAALEEYLA</sequence>
<dbReference type="InterPro" id="IPR036641">
    <property type="entry name" value="HPT_dom_sf"/>
</dbReference>
<keyword evidence="1" id="KW-0902">Two-component regulatory system</keyword>
<dbReference type="GO" id="GO:0004672">
    <property type="term" value="F:protein kinase activity"/>
    <property type="evidence" value="ECO:0007669"/>
    <property type="project" value="UniProtKB-ARBA"/>
</dbReference>
<dbReference type="InterPro" id="IPR008207">
    <property type="entry name" value="Sig_transdc_His_kin_Hpt_dom"/>
</dbReference>
<reference evidence="4 5" key="1">
    <citation type="submission" date="2019-06" db="EMBL/GenBank/DDBJ databases">
        <title>A novel bacterium of genus Marinomonas, isolated from coastal sand.</title>
        <authorList>
            <person name="Huang H."/>
            <person name="Mo K."/>
            <person name="Hu Y."/>
        </authorList>
    </citation>
    <scope>NUCLEOTIDE SEQUENCE [LARGE SCALE GENOMIC DNA]</scope>
    <source>
        <strain evidence="4 5">HB171799</strain>
    </source>
</reference>
<dbReference type="Gene3D" id="1.20.120.160">
    <property type="entry name" value="HPT domain"/>
    <property type="match status" value="1"/>
</dbReference>